<evidence type="ECO:0000256" key="1">
    <source>
        <dbReference type="SAM" id="Phobius"/>
    </source>
</evidence>
<evidence type="ECO:0008006" key="4">
    <source>
        <dbReference type="Google" id="ProtNLM"/>
    </source>
</evidence>
<dbReference type="AlphaFoldDB" id="A0A0A0IKF0"/>
<accession>A0A0A0IKF0</accession>
<dbReference type="EMBL" id="JDRY01000017">
    <property type="protein sequence ID" value="KGN00712.1"/>
    <property type="molecule type" value="Genomic_DNA"/>
</dbReference>
<feature type="transmembrane region" description="Helical" evidence="1">
    <location>
        <begin position="6"/>
        <end position="25"/>
    </location>
</feature>
<proteinExistence type="predicted"/>
<evidence type="ECO:0000313" key="3">
    <source>
        <dbReference type="Proteomes" id="UP000030014"/>
    </source>
</evidence>
<name>A0A0A0IKF0_CLOBO</name>
<evidence type="ECO:0000313" key="2">
    <source>
        <dbReference type="EMBL" id="KGN00712.1"/>
    </source>
</evidence>
<keyword evidence="1" id="KW-0812">Transmembrane</keyword>
<keyword evidence="1" id="KW-1133">Transmembrane helix</keyword>
<protein>
    <recommendedName>
        <fullName evidence="4">DHHW protein</fullName>
    </recommendedName>
</protein>
<dbReference type="InterPro" id="IPR025945">
    <property type="entry name" value="DHHW"/>
</dbReference>
<sequence>MKLHKFFLAFITVFFIIGMFVVNMFSKDRGFSESENRVLQSRPSFSFEKLKSGKFTKEYEKYITDQFSFRDFWVGIKSSTDKLLDKKDNNGVYLGKDGYLLEKPEKIDKDNIMDNINYINEFAKNNSKCKINFLLAPNSVKVLEEKLPQYATPEDEEKIISEVKMGLKPKNIKFVDVYEELKNHKNEYIYYKTDHHWTTLGAYYAYEKLGYTLGYKPLPISDFNIEKVTDNFYGTLYSKGNYRDVNPDSIEIFKSKKQIDCNVSYFDNKRTSNNIYEFNNLQKKDKYSVFLDGNHDLVTIKTNLQNLNNTSNTINNKIIKGNKKNIKKYRKKRKKILKSQNKKEVKKLLVMKDSYAHSLVPFLTNHYDEIYMVDLRYFNDNVYEYIKKNDIKDILFLYNVLTFTKESTISKLEPQ</sequence>
<reference evidence="2 3" key="1">
    <citation type="submission" date="2014-01" db="EMBL/GenBank/DDBJ databases">
        <title>Plasmidome dynamics in the species complex Clostridium novyi sensu lato converts strains of independent lineages into distinctly different pathogens.</title>
        <authorList>
            <person name="Skarin H."/>
            <person name="Segerman B."/>
        </authorList>
    </citation>
    <scope>NUCLEOTIDE SEQUENCE [LARGE SCALE GENOMIC DNA]</scope>
    <source>
        <strain evidence="2 3">DC5</strain>
    </source>
</reference>
<dbReference type="Proteomes" id="UP000030014">
    <property type="component" value="Unassembled WGS sequence"/>
</dbReference>
<dbReference type="RefSeq" id="WP_039256595.1">
    <property type="nucleotide sequence ID" value="NZ_JDRY01000017.1"/>
</dbReference>
<dbReference type="Pfam" id="PF14286">
    <property type="entry name" value="DHHW"/>
    <property type="match status" value="1"/>
</dbReference>
<gene>
    <name evidence="2" type="ORF">Z955_02945</name>
</gene>
<keyword evidence="1" id="KW-0472">Membrane</keyword>
<comment type="caution">
    <text evidence="2">The sequence shown here is derived from an EMBL/GenBank/DDBJ whole genome shotgun (WGS) entry which is preliminary data.</text>
</comment>
<organism evidence="2 3">
    <name type="scientific">Clostridium botulinum C/D str. DC5</name>
    <dbReference type="NCBI Taxonomy" id="1443128"/>
    <lineage>
        <taxon>Bacteria</taxon>
        <taxon>Bacillati</taxon>
        <taxon>Bacillota</taxon>
        <taxon>Clostridia</taxon>
        <taxon>Eubacteriales</taxon>
        <taxon>Clostridiaceae</taxon>
        <taxon>Clostridium</taxon>
    </lineage>
</organism>